<sequence length="86" mass="9238">MTQAGYLRPNTKADLSRSTEAEISRVCPGVRVEHPMPPENYSPLWGPIRSCNVGHASDAEIRRMGSSGGVVSALAIRLLETGAVDF</sequence>
<dbReference type="InterPro" id="IPR007516">
    <property type="entry name" value="Co_F420_Hydgase/DH_bsu_N"/>
</dbReference>
<gene>
    <name evidence="3" type="ORF">RCOM_1994640</name>
</gene>
<feature type="domain" description="Coenzyme F420 hydrogenase/dehydrogenase beta subunit N-terminal" evidence="2">
    <location>
        <begin position="53"/>
        <end position="85"/>
    </location>
</feature>
<evidence type="ECO:0000313" key="4">
    <source>
        <dbReference type="Proteomes" id="UP000008311"/>
    </source>
</evidence>
<dbReference type="AlphaFoldDB" id="B9TMN8"/>
<dbReference type="EMBL" id="EQ989608">
    <property type="protein sequence ID" value="EEF22875.1"/>
    <property type="molecule type" value="Genomic_DNA"/>
</dbReference>
<feature type="non-terminal residue" evidence="3">
    <location>
        <position position="86"/>
    </location>
</feature>
<organism evidence="3 4">
    <name type="scientific">Ricinus communis</name>
    <name type="common">Castor bean</name>
    <dbReference type="NCBI Taxonomy" id="3988"/>
    <lineage>
        <taxon>Eukaryota</taxon>
        <taxon>Viridiplantae</taxon>
        <taxon>Streptophyta</taxon>
        <taxon>Embryophyta</taxon>
        <taxon>Tracheophyta</taxon>
        <taxon>Spermatophyta</taxon>
        <taxon>Magnoliopsida</taxon>
        <taxon>eudicotyledons</taxon>
        <taxon>Gunneridae</taxon>
        <taxon>Pentapetalae</taxon>
        <taxon>rosids</taxon>
        <taxon>fabids</taxon>
        <taxon>Malpighiales</taxon>
        <taxon>Euphorbiaceae</taxon>
        <taxon>Acalyphoideae</taxon>
        <taxon>Acalypheae</taxon>
        <taxon>Ricinus</taxon>
    </lineage>
</organism>
<dbReference type="Pfam" id="PF04422">
    <property type="entry name" value="FrhB_FdhB_N"/>
    <property type="match status" value="1"/>
</dbReference>
<name>B9TMN8_RICCO</name>
<feature type="region of interest" description="Disordered" evidence="1">
    <location>
        <begin position="1"/>
        <end position="20"/>
    </location>
</feature>
<proteinExistence type="predicted"/>
<keyword evidence="4" id="KW-1185">Reference proteome</keyword>
<dbReference type="Proteomes" id="UP000008311">
    <property type="component" value="Unassembled WGS sequence"/>
</dbReference>
<evidence type="ECO:0000313" key="3">
    <source>
        <dbReference type="EMBL" id="EEF22875.1"/>
    </source>
</evidence>
<protein>
    <recommendedName>
        <fullName evidence="2">Coenzyme F420 hydrogenase/dehydrogenase beta subunit N-terminal domain-containing protein</fullName>
    </recommendedName>
</protein>
<reference evidence="4" key="1">
    <citation type="journal article" date="2010" name="Nat. Biotechnol.">
        <title>Draft genome sequence of the oilseed species Ricinus communis.</title>
        <authorList>
            <person name="Chan A.P."/>
            <person name="Crabtree J."/>
            <person name="Zhao Q."/>
            <person name="Lorenzi H."/>
            <person name="Orvis J."/>
            <person name="Puiu D."/>
            <person name="Melake-Berhan A."/>
            <person name="Jones K.M."/>
            <person name="Redman J."/>
            <person name="Chen G."/>
            <person name="Cahoon E.B."/>
            <person name="Gedil M."/>
            <person name="Stanke M."/>
            <person name="Haas B.J."/>
            <person name="Wortman J.R."/>
            <person name="Fraser-Liggett C.M."/>
            <person name="Ravel J."/>
            <person name="Rabinowicz P.D."/>
        </authorList>
    </citation>
    <scope>NUCLEOTIDE SEQUENCE [LARGE SCALE GENOMIC DNA]</scope>
    <source>
        <strain evidence="4">cv. Hale</strain>
    </source>
</reference>
<accession>B9TMN8</accession>
<dbReference type="InParanoid" id="B9TMN8"/>
<evidence type="ECO:0000259" key="2">
    <source>
        <dbReference type="Pfam" id="PF04422"/>
    </source>
</evidence>
<evidence type="ECO:0000256" key="1">
    <source>
        <dbReference type="SAM" id="MobiDB-lite"/>
    </source>
</evidence>